<keyword evidence="8" id="KW-1185">Reference proteome</keyword>
<dbReference type="InterPro" id="IPR022790">
    <property type="entry name" value="GH26_dom"/>
</dbReference>
<dbReference type="EMBL" id="MBLM01000152">
    <property type="protein sequence ID" value="OHV30697.1"/>
    <property type="molecule type" value="Genomic_DNA"/>
</dbReference>
<keyword evidence="2 3" id="KW-0326">Glycosidase</keyword>
<comment type="caution">
    <text evidence="7">The sequence shown here is derived from an EMBL/GenBank/DDBJ whole genome shotgun (WGS) entry which is preliminary data.</text>
</comment>
<organism evidence="7 8">
    <name type="scientific">Parafrankia colletiae</name>
    <dbReference type="NCBI Taxonomy" id="573497"/>
    <lineage>
        <taxon>Bacteria</taxon>
        <taxon>Bacillati</taxon>
        <taxon>Actinomycetota</taxon>
        <taxon>Actinomycetes</taxon>
        <taxon>Frankiales</taxon>
        <taxon>Frankiaceae</taxon>
        <taxon>Parafrankia</taxon>
    </lineage>
</organism>
<name>A0A1S1QAP1_9ACTN</name>
<feature type="transmembrane region" description="Helical" evidence="5">
    <location>
        <begin position="46"/>
        <end position="68"/>
    </location>
</feature>
<dbReference type="PROSITE" id="PS51764">
    <property type="entry name" value="GH26"/>
    <property type="match status" value="1"/>
</dbReference>
<dbReference type="GO" id="GO:0004553">
    <property type="term" value="F:hydrolase activity, hydrolyzing O-glycosyl compounds"/>
    <property type="evidence" value="ECO:0007669"/>
    <property type="project" value="InterPro"/>
</dbReference>
<comment type="similarity">
    <text evidence="3">Belongs to the glycosyl hydrolase 26 family.</text>
</comment>
<evidence type="ECO:0000256" key="4">
    <source>
        <dbReference type="SAM" id="MobiDB-lite"/>
    </source>
</evidence>
<evidence type="ECO:0000259" key="6">
    <source>
        <dbReference type="PROSITE" id="PS51764"/>
    </source>
</evidence>
<evidence type="ECO:0000256" key="2">
    <source>
        <dbReference type="ARBA" id="ARBA00023295"/>
    </source>
</evidence>
<feature type="compositionally biased region" description="Low complexity" evidence="4">
    <location>
        <begin position="25"/>
        <end position="38"/>
    </location>
</feature>
<evidence type="ECO:0000256" key="3">
    <source>
        <dbReference type="PROSITE-ProRule" id="PRU01100"/>
    </source>
</evidence>
<evidence type="ECO:0000256" key="1">
    <source>
        <dbReference type="ARBA" id="ARBA00022801"/>
    </source>
</evidence>
<evidence type="ECO:0000313" key="7">
    <source>
        <dbReference type="EMBL" id="OHV30697.1"/>
    </source>
</evidence>
<gene>
    <name evidence="7" type="ORF">CC117_06005</name>
</gene>
<sequence length="386" mass="41895">MTGHRRGAGGAGGAPRRAGSRSRARSPWAAGSDTATGQGRRRQRRVLVLGAVGAALAVVLLAVSVIVFTGGDDGPPTTHPTTTGVSWASGANANPPNDLGAWEQWVGRPTDIAILFTARTNWETVTQADWPMSDFRDYPGALSIAQPLFPRGSNEAACARGEYDGHWRDFGNTLLRNGRPDAIVRLGWEFNGDWFRDWLPRDSGTWKVCFTRAAAALRSTAPQVKIEWNMTAHRDTMENGDGVWEAYPGDDVVDIIGIDAYDSSPASMTQKIFNEQCNRPSGVCTVARFAREHGKQLAVAEWGLDRRASAGGGGDNPFYIEKMYEFFLANRDILAYEAYYSASPDENDNVASSLHNPATNPDSARRYLELFGGPRRPATGTSGAAR</sequence>
<proteinExistence type="inferred from homology"/>
<feature type="domain" description="GH26" evidence="6">
    <location>
        <begin position="69"/>
        <end position="380"/>
    </location>
</feature>
<dbReference type="AlphaFoldDB" id="A0A1S1QAP1"/>
<feature type="region of interest" description="Disordered" evidence="4">
    <location>
        <begin position="1"/>
        <end position="41"/>
    </location>
</feature>
<reference evidence="8" key="1">
    <citation type="submission" date="2016-07" db="EMBL/GenBank/DDBJ databases">
        <title>Sequence Frankia sp. strain CcI1.17.</title>
        <authorList>
            <person name="Ghodhbane-Gtari F."/>
            <person name="Swanson E."/>
            <person name="Gueddou A."/>
            <person name="Morris K."/>
            <person name="Hezbri K."/>
            <person name="Ktari A."/>
            <person name="Nouioui I."/>
            <person name="Abebe-Akele F."/>
            <person name="Simpson S."/>
            <person name="Thomas K."/>
            <person name="Gtari M."/>
            <person name="Tisa L.S."/>
            <person name="Hurst S."/>
        </authorList>
    </citation>
    <scope>NUCLEOTIDE SEQUENCE [LARGE SCALE GENOMIC DNA]</scope>
    <source>
        <strain evidence="8">Cc1.17</strain>
    </source>
</reference>
<dbReference type="InterPro" id="IPR017853">
    <property type="entry name" value="GH"/>
</dbReference>
<dbReference type="Proteomes" id="UP000179627">
    <property type="component" value="Unassembled WGS sequence"/>
</dbReference>
<dbReference type="SUPFAM" id="SSF51445">
    <property type="entry name" value="(Trans)glycosidases"/>
    <property type="match status" value="1"/>
</dbReference>
<dbReference type="Pfam" id="PF02156">
    <property type="entry name" value="Glyco_hydro_26"/>
    <property type="match status" value="1"/>
</dbReference>
<dbReference type="Gene3D" id="3.20.20.80">
    <property type="entry name" value="Glycosidases"/>
    <property type="match status" value="1"/>
</dbReference>
<keyword evidence="1 3" id="KW-0378">Hydrolase</keyword>
<protein>
    <submittedName>
        <fullName evidence="7">Beta-mannanase</fullName>
    </submittedName>
</protein>
<accession>A0A1S1QAP1</accession>
<feature type="active site" description="Nucleophile" evidence="3">
    <location>
        <position position="301"/>
    </location>
</feature>
<keyword evidence="5" id="KW-1133">Transmembrane helix</keyword>
<keyword evidence="5" id="KW-0472">Membrane</keyword>
<evidence type="ECO:0000313" key="8">
    <source>
        <dbReference type="Proteomes" id="UP000179627"/>
    </source>
</evidence>
<evidence type="ECO:0000256" key="5">
    <source>
        <dbReference type="SAM" id="Phobius"/>
    </source>
</evidence>
<keyword evidence="5" id="KW-0812">Transmembrane</keyword>
<feature type="active site" description="Proton donor" evidence="3">
    <location>
        <position position="189"/>
    </location>
</feature>